<dbReference type="STRING" id="1210089.GCA_001613165_07265"/>
<dbReference type="Pfam" id="PF06516">
    <property type="entry name" value="NUP"/>
    <property type="match status" value="1"/>
</dbReference>
<comment type="caution">
    <text evidence="2">The sequence shown here is derived from an EMBL/GenBank/DDBJ whole genome shotgun (WGS) entry which is preliminary data.</text>
</comment>
<dbReference type="InterPro" id="IPR035994">
    <property type="entry name" value="Nucleoside_phosphorylase_sf"/>
</dbReference>
<protein>
    <submittedName>
        <fullName evidence="2">Purine nucleoside permease</fullName>
    </submittedName>
</protein>
<proteinExistence type="predicted"/>
<gene>
    <name evidence="2" type="ORF">DFR68_11025</name>
</gene>
<evidence type="ECO:0000313" key="2">
    <source>
        <dbReference type="EMBL" id="RDI46620.1"/>
    </source>
</evidence>
<dbReference type="SUPFAM" id="SSF53167">
    <property type="entry name" value="Purine and uridine phosphorylases"/>
    <property type="match status" value="1"/>
</dbReference>
<dbReference type="InterPro" id="IPR009486">
    <property type="entry name" value="Pur_nuclsid_perm"/>
</dbReference>
<dbReference type="EMBL" id="QQAZ01000010">
    <property type="protein sequence ID" value="RDI46620.1"/>
    <property type="molecule type" value="Genomic_DNA"/>
</dbReference>
<dbReference type="Proteomes" id="UP000255355">
    <property type="component" value="Unassembled WGS sequence"/>
</dbReference>
<dbReference type="Gene3D" id="3.40.50.1580">
    <property type="entry name" value="Nucleoside phosphorylase domain"/>
    <property type="match status" value="1"/>
</dbReference>
<dbReference type="GO" id="GO:0009116">
    <property type="term" value="P:nucleoside metabolic process"/>
    <property type="evidence" value="ECO:0007669"/>
    <property type="project" value="InterPro"/>
</dbReference>
<dbReference type="GO" id="GO:0055085">
    <property type="term" value="P:transmembrane transport"/>
    <property type="evidence" value="ECO:0007669"/>
    <property type="project" value="InterPro"/>
</dbReference>
<evidence type="ECO:0000313" key="3">
    <source>
        <dbReference type="Proteomes" id="UP000255355"/>
    </source>
</evidence>
<dbReference type="GO" id="GO:0003824">
    <property type="term" value="F:catalytic activity"/>
    <property type="evidence" value="ECO:0007669"/>
    <property type="project" value="InterPro"/>
</dbReference>
<dbReference type="PIRSF" id="PIRSF013171">
    <property type="entry name" value="Pur_nuclsid_perm"/>
    <property type="match status" value="1"/>
</dbReference>
<sequence length="323" mass="34061">MFIRSIGLLATACAVAVAATGCGSGDSGDDKVSVKALIITMFDPEAKPWVEKQQWTHEIPVDGVRTPVRCNDSGLCMMVTDMGKVNASLSTAAVLASPRLNFDDAYFVTAGIAGTPPDAGTLGFAAWARWVVDVDLGHHVLPQDDPNVANGYVPHSKPSTQAYELDGKLVDAVYRNTKDVALADSPDAAQARAAYPQQQGAPKPTVVQCDTATGDNFFNGPAASARASHIVGLYSNGQGRYCTTQMEDNGTAAALQRAGKLDRYVNLRTASNFDQPHPGQTVGQALDAVETGGYSPGFPLSIENAYRVGLAAADYLMQHPDLS</sequence>
<name>A0A370GTI3_9NOCA</name>
<keyword evidence="3" id="KW-1185">Reference proteome</keyword>
<dbReference type="PANTHER" id="PTHR38643:SF1">
    <property type="entry name" value="PURINE NUCLEOSIDE PERMEASE C285.05-RELATED"/>
    <property type="match status" value="1"/>
</dbReference>
<evidence type="ECO:0000256" key="1">
    <source>
        <dbReference type="SAM" id="SignalP"/>
    </source>
</evidence>
<accession>A0A370GTI3</accession>
<dbReference type="RefSeq" id="WP_068030765.1">
    <property type="nucleotide sequence ID" value="NZ_QQAZ01000010.1"/>
</dbReference>
<dbReference type="PANTHER" id="PTHR38643">
    <property type="entry name" value="PURINE NUCLEOSIDE PERMEASE C285.05-RELATED"/>
    <property type="match status" value="1"/>
</dbReference>
<feature type="chain" id="PRO_5016826703" evidence="1">
    <location>
        <begin position="19"/>
        <end position="323"/>
    </location>
</feature>
<keyword evidence="1" id="KW-0732">Signal</keyword>
<dbReference type="AlphaFoldDB" id="A0A370GTI3"/>
<dbReference type="PROSITE" id="PS51257">
    <property type="entry name" value="PROKAR_LIPOPROTEIN"/>
    <property type="match status" value="1"/>
</dbReference>
<feature type="signal peptide" evidence="1">
    <location>
        <begin position="1"/>
        <end position="18"/>
    </location>
</feature>
<organism evidence="2 3">
    <name type="scientific">Nocardia mexicana</name>
    <dbReference type="NCBI Taxonomy" id="279262"/>
    <lineage>
        <taxon>Bacteria</taxon>
        <taxon>Bacillati</taxon>
        <taxon>Actinomycetota</taxon>
        <taxon>Actinomycetes</taxon>
        <taxon>Mycobacteriales</taxon>
        <taxon>Nocardiaceae</taxon>
        <taxon>Nocardia</taxon>
    </lineage>
</organism>
<reference evidence="2 3" key="1">
    <citation type="submission" date="2018-07" db="EMBL/GenBank/DDBJ databases">
        <title>Genomic Encyclopedia of Type Strains, Phase IV (KMG-IV): sequencing the most valuable type-strain genomes for metagenomic binning, comparative biology and taxonomic classification.</title>
        <authorList>
            <person name="Goeker M."/>
        </authorList>
    </citation>
    <scope>NUCLEOTIDE SEQUENCE [LARGE SCALE GENOMIC DNA]</scope>
    <source>
        <strain evidence="2 3">DSM 44952</strain>
    </source>
</reference>